<dbReference type="PROSITE" id="PS50404">
    <property type="entry name" value="GST_NTER"/>
    <property type="match status" value="1"/>
</dbReference>
<dbReference type="EMBL" id="QJKC01000015">
    <property type="protein sequence ID" value="PXX43434.1"/>
    <property type="molecule type" value="Genomic_DNA"/>
</dbReference>
<dbReference type="NCBIfam" id="NF007682">
    <property type="entry name" value="PRK10357.1"/>
    <property type="match status" value="1"/>
</dbReference>
<dbReference type="Proteomes" id="UP000248395">
    <property type="component" value="Unassembled WGS sequence"/>
</dbReference>
<dbReference type="PROSITE" id="PS50405">
    <property type="entry name" value="GST_CTER"/>
    <property type="match status" value="1"/>
</dbReference>
<dbReference type="InterPro" id="IPR004045">
    <property type="entry name" value="Glutathione_S-Trfase_N"/>
</dbReference>
<accession>A0A318J7C1</accession>
<sequence>MKLIASLTSPYARKVRIVLADKKIDCPLEEDMPWNPDSQVPHYNPLGKVPVLELDDGSTLFDSRVIVEYLDNISPVARLLPQENRRLINTRRWEALADGITDAVVAIVLEQRRPADKQMPEWIARQQDKVDRGLAALSSDLGERQWCNGESYSLADIAVGCCLAYLDFRFPAIDWRASYPNLATLLERLSTRQSFIDTQPPAV</sequence>
<dbReference type="Gene3D" id="3.40.30.10">
    <property type="entry name" value="Glutaredoxin"/>
    <property type="match status" value="1"/>
</dbReference>
<dbReference type="CDD" id="cd03205">
    <property type="entry name" value="GST_C_6"/>
    <property type="match status" value="1"/>
</dbReference>
<dbReference type="Pfam" id="PF13409">
    <property type="entry name" value="GST_N_2"/>
    <property type="match status" value="1"/>
</dbReference>
<dbReference type="SUPFAM" id="SSF47616">
    <property type="entry name" value="GST C-terminal domain-like"/>
    <property type="match status" value="1"/>
</dbReference>
<evidence type="ECO:0000313" key="4">
    <source>
        <dbReference type="Proteomes" id="UP000248395"/>
    </source>
</evidence>
<feature type="domain" description="GST N-terminal" evidence="1">
    <location>
        <begin position="1"/>
        <end position="78"/>
    </location>
</feature>
<dbReference type="SUPFAM" id="SSF52833">
    <property type="entry name" value="Thioredoxin-like"/>
    <property type="match status" value="1"/>
</dbReference>
<dbReference type="AlphaFoldDB" id="A0A318J7C1"/>
<evidence type="ECO:0000259" key="1">
    <source>
        <dbReference type="PROSITE" id="PS50404"/>
    </source>
</evidence>
<dbReference type="Pfam" id="PF13410">
    <property type="entry name" value="GST_C_2"/>
    <property type="match status" value="1"/>
</dbReference>
<organism evidence="3 4">
    <name type="scientific">Aquitalea magnusonii</name>
    <dbReference type="NCBI Taxonomy" id="332411"/>
    <lineage>
        <taxon>Bacteria</taxon>
        <taxon>Pseudomonadati</taxon>
        <taxon>Pseudomonadota</taxon>
        <taxon>Betaproteobacteria</taxon>
        <taxon>Neisseriales</taxon>
        <taxon>Chromobacteriaceae</taxon>
        <taxon>Aquitalea</taxon>
    </lineage>
</organism>
<dbReference type="Gene3D" id="1.20.1050.10">
    <property type="match status" value="1"/>
</dbReference>
<keyword evidence="3" id="KW-0808">Transferase</keyword>
<dbReference type="InterPro" id="IPR010987">
    <property type="entry name" value="Glutathione-S-Trfase_C-like"/>
</dbReference>
<evidence type="ECO:0000313" key="3">
    <source>
        <dbReference type="EMBL" id="PXX43434.1"/>
    </source>
</evidence>
<dbReference type="OrthoDB" id="8634103at2"/>
<dbReference type="PANTHER" id="PTHR43968">
    <property type="match status" value="1"/>
</dbReference>
<dbReference type="SFLD" id="SFLDS00019">
    <property type="entry name" value="Glutathione_Transferase_(cytos"/>
    <property type="match status" value="1"/>
</dbReference>
<dbReference type="InterPro" id="IPR036249">
    <property type="entry name" value="Thioredoxin-like_sf"/>
</dbReference>
<comment type="caution">
    <text evidence="3">The sequence shown here is derived from an EMBL/GenBank/DDBJ whole genome shotgun (WGS) entry which is preliminary data.</text>
</comment>
<dbReference type="PANTHER" id="PTHR43968:SF6">
    <property type="entry name" value="GLUTATHIONE S-TRANSFERASE OMEGA"/>
    <property type="match status" value="1"/>
</dbReference>
<evidence type="ECO:0000259" key="2">
    <source>
        <dbReference type="PROSITE" id="PS50405"/>
    </source>
</evidence>
<dbReference type="RefSeq" id="WP_059285768.1">
    <property type="nucleotide sequence ID" value="NZ_LNQU01000040.1"/>
</dbReference>
<feature type="domain" description="GST C-terminal" evidence="2">
    <location>
        <begin position="83"/>
        <end position="203"/>
    </location>
</feature>
<dbReference type="SFLD" id="SFLDG00358">
    <property type="entry name" value="Main_(cytGST)"/>
    <property type="match status" value="1"/>
</dbReference>
<gene>
    <name evidence="3" type="ORF">DFR38_11562</name>
</gene>
<reference evidence="3 4" key="1">
    <citation type="submission" date="2018-05" db="EMBL/GenBank/DDBJ databases">
        <title>Genomic Encyclopedia of Type Strains, Phase IV (KMG-IV): sequencing the most valuable type-strain genomes for metagenomic binning, comparative biology and taxonomic classification.</title>
        <authorList>
            <person name="Goeker M."/>
        </authorList>
    </citation>
    <scope>NUCLEOTIDE SEQUENCE [LARGE SCALE GENOMIC DNA]</scope>
    <source>
        <strain evidence="3 4">DSM 25134</strain>
    </source>
</reference>
<dbReference type="InterPro" id="IPR050983">
    <property type="entry name" value="GST_Omega/HSP26"/>
</dbReference>
<name>A0A318J7C1_9NEIS</name>
<dbReference type="InterPro" id="IPR036282">
    <property type="entry name" value="Glutathione-S-Trfase_C_sf"/>
</dbReference>
<dbReference type="GO" id="GO:0016740">
    <property type="term" value="F:transferase activity"/>
    <property type="evidence" value="ECO:0007669"/>
    <property type="project" value="UniProtKB-KW"/>
</dbReference>
<dbReference type="GO" id="GO:0005737">
    <property type="term" value="C:cytoplasm"/>
    <property type="evidence" value="ECO:0007669"/>
    <property type="project" value="TreeGrafter"/>
</dbReference>
<keyword evidence="4" id="KW-1185">Reference proteome</keyword>
<proteinExistence type="predicted"/>
<dbReference type="InterPro" id="IPR040079">
    <property type="entry name" value="Glutathione_S-Trfase"/>
</dbReference>
<protein>
    <submittedName>
        <fullName evidence="3">Glutathione S-transferase</fullName>
    </submittedName>
</protein>
<dbReference type="CDD" id="cd03049">
    <property type="entry name" value="GST_N_3"/>
    <property type="match status" value="1"/>
</dbReference>